<reference evidence="2" key="2">
    <citation type="submission" date="2014-03" db="EMBL/GenBank/DDBJ databases">
        <title>The whipworm genome and dual-species transcriptomics of an intimate host-pathogen interaction.</title>
        <authorList>
            <person name="Foth B.J."/>
            <person name="Tsai I.J."/>
            <person name="Reid A.J."/>
            <person name="Bancroft A.J."/>
            <person name="Nichol S."/>
            <person name="Tracey A."/>
            <person name="Holroyd N."/>
            <person name="Cotton J.A."/>
            <person name="Stanley E.J."/>
            <person name="Zarowiecki M."/>
            <person name="Liu J.Z."/>
            <person name="Huckvale T."/>
            <person name="Cooper P.J."/>
            <person name="Grencis R.K."/>
            <person name="Berriman M."/>
        </authorList>
    </citation>
    <scope>NUCLEOTIDE SEQUENCE [LARGE SCALE GENOMIC DNA]</scope>
</reference>
<organism evidence="2 3">
    <name type="scientific">Trichuris trichiura</name>
    <name type="common">Whipworm</name>
    <name type="synonym">Trichocephalus trichiurus</name>
    <dbReference type="NCBI Taxonomy" id="36087"/>
    <lineage>
        <taxon>Eukaryota</taxon>
        <taxon>Metazoa</taxon>
        <taxon>Ecdysozoa</taxon>
        <taxon>Nematoda</taxon>
        <taxon>Enoplea</taxon>
        <taxon>Dorylaimia</taxon>
        <taxon>Trichinellida</taxon>
        <taxon>Trichuridae</taxon>
        <taxon>Trichuris</taxon>
    </lineage>
</organism>
<dbReference type="Proteomes" id="UP000030665">
    <property type="component" value="Unassembled WGS sequence"/>
</dbReference>
<dbReference type="EMBL" id="HG806455">
    <property type="protein sequence ID" value="CDW58933.1"/>
    <property type="molecule type" value="Genomic_DNA"/>
</dbReference>
<evidence type="ECO:0000256" key="1">
    <source>
        <dbReference type="SAM" id="MobiDB-lite"/>
    </source>
</evidence>
<dbReference type="OrthoDB" id="5873673at2759"/>
<evidence type="ECO:0000313" key="3">
    <source>
        <dbReference type="Proteomes" id="UP000030665"/>
    </source>
</evidence>
<reference evidence="2" key="1">
    <citation type="submission" date="2014-01" db="EMBL/GenBank/DDBJ databases">
        <authorList>
            <person name="Aslett M."/>
        </authorList>
    </citation>
    <scope>NUCLEOTIDE SEQUENCE</scope>
</reference>
<sequence>MIQYRRVLQQREDYAEDQKIPVVVWDDYSQNENFTSTRLGPEAYWNKTFEEEPKRGNNRVISPQGQADFGKFPLDQSQKREQLWPQGALVTGHPRKVVEDSQVDRKAKSRSEELVDEPRPVSSMATIPLETVLDGPTKMPDAEKTRDFPSTTKRTDGTERSYSVDALATKPEERNQRSMR</sequence>
<feature type="region of interest" description="Disordered" evidence="1">
    <location>
        <begin position="50"/>
        <end position="81"/>
    </location>
</feature>
<feature type="compositionally biased region" description="Basic and acidic residues" evidence="1">
    <location>
        <begin position="170"/>
        <end position="180"/>
    </location>
</feature>
<protein>
    <submittedName>
        <fullName evidence="2">Uncharacterized protein</fullName>
    </submittedName>
</protein>
<proteinExistence type="predicted"/>
<gene>
    <name evidence="2" type="ORF">TTRE_0000726201</name>
</gene>
<feature type="compositionally biased region" description="Basic and acidic residues" evidence="1">
    <location>
        <begin position="140"/>
        <end position="159"/>
    </location>
</feature>
<feature type="region of interest" description="Disordered" evidence="1">
    <location>
        <begin position="98"/>
        <end position="180"/>
    </location>
</feature>
<feature type="compositionally biased region" description="Basic and acidic residues" evidence="1">
    <location>
        <begin position="98"/>
        <end position="119"/>
    </location>
</feature>
<dbReference type="AlphaFoldDB" id="A0A077ZGY5"/>
<keyword evidence="3" id="KW-1185">Reference proteome</keyword>
<accession>A0A077ZGY5</accession>
<evidence type="ECO:0000313" key="2">
    <source>
        <dbReference type="EMBL" id="CDW58933.1"/>
    </source>
</evidence>
<name>A0A077ZGY5_TRITR</name>